<proteinExistence type="predicted"/>
<protein>
    <submittedName>
        <fullName evidence="1">Uncharacterized protein</fullName>
    </submittedName>
</protein>
<accession>A0A0K2U1I8</accession>
<reference evidence="1" key="1">
    <citation type="submission" date="2014-05" db="EMBL/GenBank/DDBJ databases">
        <authorList>
            <person name="Chronopoulou M."/>
        </authorList>
    </citation>
    <scope>NUCLEOTIDE SEQUENCE</scope>
    <source>
        <tissue evidence="1">Whole organism</tissue>
    </source>
</reference>
<sequence>PTAGFSLESSEIVLYYFFLILFETVECRGGNGTEQLIQQQYIRTVDRK</sequence>
<name>A0A0K2U1I8_LEPSM</name>
<organism evidence="1">
    <name type="scientific">Lepeophtheirus salmonis</name>
    <name type="common">Salmon louse</name>
    <name type="synonym">Caligus salmonis</name>
    <dbReference type="NCBI Taxonomy" id="72036"/>
    <lineage>
        <taxon>Eukaryota</taxon>
        <taxon>Metazoa</taxon>
        <taxon>Ecdysozoa</taxon>
        <taxon>Arthropoda</taxon>
        <taxon>Crustacea</taxon>
        <taxon>Multicrustacea</taxon>
        <taxon>Hexanauplia</taxon>
        <taxon>Copepoda</taxon>
        <taxon>Siphonostomatoida</taxon>
        <taxon>Caligidae</taxon>
        <taxon>Lepeophtheirus</taxon>
    </lineage>
</organism>
<dbReference type="EMBL" id="HACA01014446">
    <property type="protein sequence ID" value="CDW31807.1"/>
    <property type="molecule type" value="Transcribed_RNA"/>
</dbReference>
<feature type="non-terminal residue" evidence="1">
    <location>
        <position position="1"/>
    </location>
</feature>
<dbReference type="AlphaFoldDB" id="A0A0K2U1I8"/>
<evidence type="ECO:0000313" key="1">
    <source>
        <dbReference type="EMBL" id="CDW31807.1"/>
    </source>
</evidence>